<proteinExistence type="inferred from homology"/>
<dbReference type="GO" id="GO:0008380">
    <property type="term" value="P:RNA splicing"/>
    <property type="evidence" value="ECO:0007669"/>
    <property type="project" value="UniProtKB-KW"/>
</dbReference>
<feature type="region of interest" description="Disordered" evidence="9">
    <location>
        <begin position="107"/>
        <end position="150"/>
    </location>
</feature>
<dbReference type="Pfam" id="PF17780">
    <property type="entry name" value="OCRE"/>
    <property type="match status" value="1"/>
</dbReference>
<evidence type="ECO:0000313" key="12">
    <source>
        <dbReference type="Proteomes" id="UP001472866"/>
    </source>
</evidence>
<keyword evidence="6" id="KW-0747">Spliceosome</keyword>
<feature type="domain" description="OCRE" evidence="10">
    <location>
        <begin position="149"/>
        <end position="191"/>
    </location>
</feature>
<evidence type="ECO:0000256" key="1">
    <source>
        <dbReference type="ARBA" id="ARBA00004496"/>
    </source>
</evidence>
<evidence type="ECO:0000256" key="3">
    <source>
        <dbReference type="ARBA" id="ARBA00018615"/>
    </source>
</evidence>
<dbReference type="Pfam" id="PF10235">
    <property type="entry name" value="Cript"/>
    <property type="match status" value="1"/>
</dbReference>
<evidence type="ECO:0000256" key="6">
    <source>
        <dbReference type="ARBA" id="ARBA00022728"/>
    </source>
</evidence>
<keyword evidence="7" id="KW-0508">mRNA splicing</keyword>
<dbReference type="AlphaFoldDB" id="A0AAX4PD35"/>
<organism evidence="11 12">
    <name type="scientific">Chloropicon roscoffensis</name>
    <dbReference type="NCBI Taxonomy" id="1461544"/>
    <lineage>
        <taxon>Eukaryota</taxon>
        <taxon>Viridiplantae</taxon>
        <taxon>Chlorophyta</taxon>
        <taxon>Chloropicophyceae</taxon>
        <taxon>Chloropicales</taxon>
        <taxon>Chloropicaceae</taxon>
        <taxon>Chloropicon</taxon>
    </lineage>
</organism>
<evidence type="ECO:0000313" key="11">
    <source>
        <dbReference type="EMBL" id="WZN64270.1"/>
    </source>
</evidence>
<comment type="similarity">
    <text evidence="2">Belongs to the CRIPT family.</text>
</comment>
<feature type="compositionally biased region" description="Basic and acidic residues" evidence="9">
    <location>
        <begin position="120"/>
        <end position="135"/>
    </location>
</feature>
<dbReference type="GO" id="GO:0006397">
    <property type="term" value="P:mRNA processing"/>
    <property type="evidence" value="ECO:0007669"/>
    <property type="project" value="UniProtKB-KW"/>
</dbReference>
<reference evidence="11 12" key="1">
    <citation type="submission" date="2024-03" db="EMBL/GenBank/DDBJ databases">
        <title>Complete genome sequence of the green alga Chloropicon roscoffensis RCC1871.</title>
        <authorList>
            <person name="Lemieux C."/>
            <person name="Pombert J.-F."/>
            <person name="Otis C."/>
            <person name="Turmel M."/>
        </authorList>
    </citation>
    <scope>NUCLEOTIDE SEQUENCE [LARGE SCALE GENOMIC DNA]</scope>
    <source>
        <strain evidence="11 12">RCC1871</strain>
    </source>
</reference>
<keyword evidence="4" id="KW-0963">Cytoplasm</keyword>
<evidence type="ECO:0000259" key="10">
    <source>
        <dbReference type="Pfam" id="PF17780"/>
    </source>
</evidence>
<gene>
    <name evidence="11" type="ORF">HKI87_09g58250</name>
</gene>
<dbReference type="InterPro" id="IPR041591">
    <property type="entry name" value="OCRE"/>
</dbReference>
<keyword evidence="12" id="KW-1185">Reference proteome</keyword>
<protein>
    <recommendedName>
        <fullName evidence="3">Cysteine-rich PDZ-binding protein</fullName>
    </recommendedName>
    <alternativeName>
        <fullName evidence="8">Cysteine-rich interactor of PDZ three</fullName>
    </alternativeName>
</protein>
<evidence type="ECO:0000256" key="2">
    <source>
        <dbReference type="ARBA" id="ARBA00009021"/>
    </source>
</evidence>
<accession>A0AAX4PD35</accession>
<dbReference type="InterPro" id="IPR019367">
    <property type="entry name" value="PDZ-binding_CRIPT"/>
</dbReference>
<evidence type="ECO:0000256" key="9">
    <source>
        <dbReference type="SAM" id="MobiDB-lite"/>
    </source>
</evidence>
<name>A0AAX4PD35_9CHLO</name>
<dbReference type="PANTHER" id="PTHR11805:SF1">
    <property type="entry name" value="CYSTEINE-RICH PDZ-BINDING PROTEIN"/>
    <property type="match status" value="1"/>
</dbReference>
<evidence type="ECO:0000256" key="8">
    <source>
        <dbReference type="ARBA" id="ARBA00032518"/>
    </source>
</evidence>
<dbReference type="PANTHER" id="PTHR11805">
    <property type="entry name" value="CYSTEINE-RICH PDZ-BINDING PROTEIN"/>
    <property type="match status" value="1"/>
</dbReference>
<evidence type="ECO:0000256" key="7">
    <source>
        <dbReference type="ARBA" id="ARBA00023187"/>
    </source>
</evidence>
<dbReference type="GO" id="GO:0008017">
    <property type="term" value="F:microtubule binding"/>
    <property type="evidence" value="ECO:0007669"/>
    <property type="project" value="TreeGrafter"/>
</dbReference>
<keyword evidence="5" id="KW-0507">mRNA processing</keyword>
<sequence length="202" mass="22449">MVCKDCETKLGRVAAPDTWKAGARNTMESGGRRLGENKLLSVKKASLQKTSRKCKECGQPCHQEQATLCHVCAYSKGVCAICGIQILDTSSYKMTGGSMVYHKVRGQEDASTAAPDQEEGQQREVAGEKRKEKGRGGPTQGVPKKRRKSDSWVIDRATQYYYHKQTRYYYDPDTGLYFHRRTGRWETKEAAATTATAGGVVK</sequence>
<dbReference type="EMBL" id="CP151509">
    <property type="protein sequence ID" value="WZN64270.1"/>
    <property type="molecule type" value="Genomic_DNA"/>
</dbReference>
<dbReference type="GO" id="GO:0031122">
    <property type="term" value="P:cytoplasmic microtubule organization"/>
    <property type="evidence" value="ECO:0007669"/>
    <property type="project" value="TreeGrafter"/>
</dbReference>
<dbReference type="GO" id="GO:0005737">
    <property type="term" value="C:cytoplasm"/>
    <property type="evidence" value="ECO:0007669"/>
    <property type="project" value="UniProtKB-SubCell"/>
</dbReference>
<dbReference type="Proteomes" id="UP001472866">
    <property type="component" value="Chromosome 09"/>
</dbReference>
<comment type="subcellular location">
    <subcellularLocation>
        <location evidence="1">Cytoplasm</location>
    </subcellularLocation>
</comment>
<evidence type="ECO:0000256" key="4">
    <source>
        <dbReference type="ARBA" id="ARBA00022490"/>
    </source>
</evidence>
<dbReference type="GO" id="GO:0005681">
    <property type="term" value="C:spliceosomal complex"/>
    <property type="evidence" value="ECO:0007669"/>
    <property type="project" value="UniProtKB-KW"/>
</dbReference>
<evidence type="ECO:0000256" key="5">
    <source>
        <dbReference type="ARBA" id="ARBA00022664"/>
    </source>
</evidence>